<dbReference type="RefSeq" id="WP_039743259.1">
    <property type="nucleotide sequence ID" value="NZ_JTCM02000105.1"/>
</dbReference>
<keyword evidence="1" id="KW-0732">Signal</keyword>
<dbReference type="PANTHER" id="PTHR33546">
    <property type="entry name" value="LARGE, MULTIFUNCTIONAL SECRETED PROTEIN-RELATED"/>
    <property type="match status" value="1"/>
</dbReference>
<proteinExistence type="predicted"/>
<dbReference type="PANTHER" id="PTHR33546:SF1">
    <property type="entry name" value="LARGE, MULTIFUNCTIONAL SECRETED PROTEIN"/>
    <property type="match status" value="1"/>
</dbReference>
<accession>A0A846HHB3</accession>
<dbReference type="EMBL" id="JTCM02000105">
    <property type="protein sequence ID" value="NEU76328.1"/>
    <property type="molecule type" value="Genomic_DNA"/>
</dbReference>
<dbReference type="InterPro" id="IPR054539">
    <property type="entry name" value="Beta-prop_PDH"/>
</dbReference>
<comment type="caution">
    <text evidence="3">The sequence shown here is derived from an EMBL/GenBank/DDBJ whole genome shotgun (WGS) entry which is preliminary data.</text>
</comment>
<dbReference type="Proteomes" id="UP000031549">
    <property type="component" value="Unassembled WGS sequence"/>
</dbReference>
<dbReference type="Gene3D" id="2.120.10.30">
    <property type="entry name" value="TolB, C-terminal domain"/>
    <property type="match status" value="1"/>
</dbReference>
<gene>
    <name evidence="3" type="ORF">PI95_028360</name>
</gene>
<evidence type="ECO:0000313" key="3">
    <source>
        <dbReference type="EMBL" id="NEU76328.1"/>
    </source>
</evidence>
<keyword evidence="4" id="KW-1185">Reference proteome</keyword>
<evidence type="ECO:0000259" key="2">
    <source>
        <dbReference type="Pfam" id="PF22807"/>
    </source>
</evidence>
<dbReference type="InterPro" id="IPR011041">
    <property type="entry name" value="Quinoprot_gluc/sorb_DH_b-prop"/>
</dbReference>
<feature type="domain" description="Pyrroloquinoline quinone-dependent pyranose dehydrogenase beta-propeller" evidence="2">
    <location>
        <begin position="54"/>
        <end position="394"/>
    </location>
</feature>
<dbReference type="InterPro" id="IPR011042">
    <property type="entry name" value="6-blade_b-propeller_TolB-like"/>
</dbReference>
<dbReference type="SUPFAM" id="SSF50952">
    <property type="entry name" value="Soluble quinoprotein glucose dehydrogenase"/>
    <property type="match status" value="1"/>
</dbReference>
<name>A0A846HHB3_9CYAN</name>
<dbReference type="AlphaFoldDB" id="A0A846HHB3"/>
<feature type="chain" id="PRO_5032513049" evidence="1">
    <location>
        <begin position="23"/>
        <end position="398"/>
    </location>
</feature>
<protein>
    <submittedName>
        <fullName evidence="3">Sorbosone dehydrogenase family protein</fullName>
    </submittedName>
</protein>
<evidence type="ECO:0000313" key="4">
    <source>
        <dbReference type="Proteomes" id="UP000031549"/>
    </source>
</evidence>
<evidence type="ECO:0000256" key="1">
    <source>
        <dbReference type="SAM" id="SignalP"/>
    </source>
</evidence>
<feature type="signal peptide" evidence="1">
    <location>
        <begin position="1"/>
        <end position="22"/>
    </location>
</feature>
<sequence length="398" mass="44389">MKATSLLIGCALLLSISLPANAQQSQQLNIEQVEGYLVTPQQLEFDESLLQQLKIPAGFRISVFAKDLGNPRMLAIGPDGTVYVTRREQGDVLALSDRNRDGRADRIRTVASGYKYINGITIRENRLYFVTDKQLYAADLRANGKIRKPKLLIDDLPDAGQHPNRTLAFGPDGLLYISVGSTCNACNDTNPENATLLQAQPDGSNRTIYAKGLRNTIGFAWHPETGELWGMDHGSDWRGNEQPPEELNLIQEGANYGWPFCFADRRPDVYLQTNPPGMTKEEYCANTQPPTLTYTAHSAPLGMIFYTGSQFPEEYRNDAFVTMRGSWNRNPPSGYKVVRVRYENGKPVEFEDFITGFLDEEQLTQFGRPVGIAIAPDGSLLFTDDTNGVIYRVSYVGQ</sequence>
<organism evidence="3 4">
    <name type="scientific">Hassallia byssoidea VB512170</name>
    <dbReference type="NCBI Taxonomy" id="1304833"/>
    <lineage>
        <taxon>Bacteria</taxon>
        <taxon>Bacillati</taxon>
        <taxon>Cyanobacteriota</taxon>
        <taxon>Cyanophyceae</taxon>
        <taxon>Nostocales</taxon>
        <taxon>Tolypothrichaceae</taxon>
        <taxon>Hassallia</taxon>
    </lineage>
</organism>
<dbReference type="Pfam" id="PF22807">
    <property type="entry name" value="TrAA12"/>
    <property type="match status" value="1"/>
</dbReference>
<reference evidence="3 4" key="1">
    <citation type="journal article" date="2015" name="Genome Announc.">
        <title>Draft Genome Sequence of Cyanobacterium Hassallia byssoidea Strain VB512170, Isolated from Monuments in India.</title>
        <authorList>
            <person name="Singh D."/>
            <person name="Chandrababunaidu M.M."/>
            <person name="Panda A."/>
            <person name="Sen D."/>
            <person name="Bhattacharyya S."/>
            <person name="Adhikary S.P."/>
            <person name="Tripathy S."/>
        </authorList>
    </citation>
    <scope>NUCLEOTIDE SEQUENCE [LARGE SCALE GENOMIC DNA]</scope>
    <source>
        <strain evidence="3 4">VB512170</strain>
    </source>
</reference>